<keyword evidence="2" id="KW-0472">Membrane</keyword>
<dbReference type="AlphaFoldDB" id="A0A8K0JB56"/>
<name>A0A8K0JB56_9HYPO</name>
<feature type="transmembrane region" description="Helical" evidence="2">
    <location>
        <begin position="159"/>
        <end position="180"/>
    </location>
</feature>
<feature type="transmembrane region" description="Helical" evidence="2">
    <location>
        <begin position="220"/>
        <end position="242"/>
    </location>
</feature>
<comment type="caution">
    <text evidence="3">The sequence shown here is derived from an EMBL/GenBank/DDBJ whole genome shotgun (WGS) entry which is preliminary data.</text>
</comment>
<feature type="transmembrane region" description="Helical" evidence="2">
    <location>
        <begin position="495"/>
        <end position="517"/>
    </location>
</feature>
<keyword evidence="4" id="KW-1185">Reference proteome</keyword>
<evidence type="ECO:0000256" key="1">
    <source>
        <dbReference type="SAM" id="MobiDB-lite"/>
    </source>
</evidence>
<dbReference type="OrthoDB" id="2505607at2759"/>
<evidence type="ECO:0008006" key="5">
    <source>
        <dbReference type="Google" id="ProtNLM"/>
    </source>
</evidence>
<feature type="transmembrane region" description="Helical" evidence="2">
    <location>
        <begin position="537"/>
        <end position="558"/>
    </location>
</feature>
<dbReference type="Proteomes" id="UP000811619">
    <property type="component" value="Unassembled WGS sequence"/>
</dbReference>
<feature type="transmembrane region" description="Helical" evidence="2">
    <location>
        <begin position="305"/>
        <end position="323"/>
    </location>
</feature>
<dbReference type="PANTHER" id="PTHR40407">
    <property type="entry name" value="MEMBRANE PROTEIN-LIKE PROTEIN"/>
    <property type="match status" value="1"/>
</dbReference>
<feature type="transmembrane region" description="Helical" evidence="2">
    <location>
        <begin position="361"/>
        <end position="381"/>
    </location>
</feature>
<evidence type="ECO:0000313" key="4">
    <source>
        <dbReference type="Proteomes" id="UP000811619"/>
    </source>
</evidence>
<feature type="transmembrane region" description="Helical" evidence="2">
    <location>
        <begin position="456"/>
        <end position="475"/>
    </location>
</feature>
<sequence length="574" mass="63021">MPALALESGSPLETNSHASIPPVGTANEMEPTEQTDPAEPREQTEPTEQTEQTPHTQRLESGTRQENGYLYDSFPVYNTRRARLGAPNDKPRIAAGGKSGGARVLAPDLTRGLLMMIMALDHVSLFLHTWQHGTGRVPEADGHVITSWNFTTAYIVRTLTHLCAPGFTFLLGMGVVYLGRSRTNLGWGHARLARYFAVRCAVLTIVTGVLGFVVTGGQVYFMNAVLFALAVDYLLAGLLWLAMEKTEASLARFLRILITTRKSWLLGSSPEPAAEAADDESIMQPLLRERPEADASYEASVSWGIHNAVLLALSAVTIFWNAWLSDGGGKCKSSVSAAVTSPAHPLLRIWFWVLEQPGSRVASNFPPMAWLSFAILGILYGRIITARSWTRQAVVLAHVSAALFFAILFVLTRVLQFGNLSTGCLQTPDQDAHPLRNPYLASPASFFYIVKYPPDLAFLAFTMAAILLIQAGFTAVPPHIAKRMSMLLDFGTSALFFYVAHMLIVLLLGAVVVALFGHDTGLPGPMNPDDTRGVDNLFGYFGFWALMMLVMWPACAWYSRFKSTRGADSIWRFF</sequence>
<keyword evidence="2" id="KW-1133">Transmembrane helix</keyword>
<feature type="compositionally biased region" description="Low complexity" evidence="1">
    <location>
        <begin position="46"/>
        <end position="56"/>
    </location>
</feature>
<feature type="transmembrane region" description="Helical" evidence="2">
    <location>
        <begin position="393"/>
        <end position="411"/>
    </location>
</feature>
<protein>
    <recommendedName>
        <fullName evidence="5">Heparan-alpha-glucosaminide N-acetyltransferase catalytic domain-containing protein</fullName>
    </recommendedName>
</protein>
<dbReference type="EMBL" id="SRPY01000123">
    <property type="protein sequence ID" value="KAG5928312.1"/>
    <property type="molecule type" value="Genomic_DNA"/>
</dbReference>
<feature type="region of interest" description="Disordered" evidence="1">
    <location>
        <begin position="1"/>
        <end position="65"/>
    </location>
</feature>
<keyword evidence="2" id="KW-0812">Transmembrane</keyword>
<gene>
    <name evidence="3" type="ORF">E4U42_000855</name>
</gene>
<organism evidence="3 4">
    <name type="scientific">Claviceps africana</name>
    <dbReference type="NCBI Taxonomy" id="83212"/>
    <lineage>
        <taxon>Eukaryota</taxon>
        <taxon>Fungi</taxon>
        <taxon>Dikarya</taxon>
        <taxon>Ascomycota</taxon>
        <taxon>Pezizomycotina</taxon>
        <taxon>Sordariomycetes</taxon>
        <taxon>Hypocreomycetidae</taxon>
        <taxon>Hypocreales</taxon>
        <taxon>Clavicipitaceae</taxon>
        <taxon>Claviceps</taxon>
    </lineage>
</organism>
<dbReference type="PANTHER" id="PTHR40407:SF1">
    <property type="entry name" value="HEPARAN-ALPHA-GLUCOSAMINIDE N-ACETYLTRANSFERASE CATALYTIC DOMAIN-CONTAINING PROTEIN"/>
    <property type="match status" value="1"/>
</dbReference>
<proteinExistence type="predicted"/>
<evidence type="ECO:0000313" key="3">
    <source>
        <dbReference type="EMBL" id="KAG5928312.1"/>
    </source>
</evidence>
<reference evidence="3" key="1">
    <citation type="journal article" date="2020" name="bioRxiv">
        <title>Whole genome comparisons of ergot fungi reveals the divergence and evolution of species within the genus Claviceps are the result of varying mechanisms driving genome evolution and host range expansion.</title>
        <authorList>
            <person name="Wyka S.A."/>
            <person name="Mondo S.J."/>
            <person name="Liu M."/>
            <person name="Dettman J."/>
            <person name="Nalam V."/>
            <person name="Broders K.D."/>
        </authorList>
    </citation>
    <scope>NUCLEOTIDE SEQUENCE</scope>
    <source>
        <strain evidence="3">CCC 489</strain>
    </source>
</reference>
<evidence type="ECO:0000256" key="2">
    <source>
        <dbReference type="SAM" id="Phobius"/>
    </source>
</evidence>
<accession>A0A8K0JB56</accession>
<feature type="transmembrane region" description="Helical" evidence="2">
    <location>
        <begin position="192"/>
        <end position="214"/>
    </location>
</feature>